<sequence length="176" mass="20064">MLFLGSVAGCTKKDKYYRFSEKELDFVSYSQGQTLKFLDTLGQVQTVPQLVYRREMVDVTYWSLWGGREFLEQYEVRYSSGQGISLDVSLEAGSLTSGYGFSLMVNNFWRDLTPEEEVASPVPTVINGQTYQNVYTFTAYPTSGGYKKDSATVFWNREYGLIQLLYSNGKSITRTD</sequence>
<dbReference type="Proteomes" id="UP000464214">
    <property type="component" value="Chromosome"/>
</dbReference>
<evidence type="ECO:0000313" key="1">
    <source>
        <dbReference type="EMBL" id="QHL87759.1"/>
    </source>
</evidence>
<proteinExistence type="predicted"/>
<keyword evidence="2" id="KW-1185">Reference proteome</keyword>
<dbReference type="KEGG" id="nib:GU926_10090"/>
<dbReference type="AlphaFoldDB" id="A0A6P1NZP5"/>
<organism evidence="1 2">
    <name type="scientific">Nibribacter ruber</name>
    <dbReference type="NCBI Taxonomy" id="2698458"/>
    <lineage>
        <taxon>Bacteria</taxon>
        <taxon>Pseudomonadati</taxon>
        <taxon>Bacteroidota</taxon>
        <taxon>Cytophagia</taxon>
        <taxon>Cytophagales</taxon>
        <taxon>Hymenobacteraceae</taxon>
        <taxon>Nibribacter</taxon>
    </lineage>
</organism>
<name>A0A6P1NZP5_9BACT</name>
<accession>A0A6P1NZP5</accession>
<dbReference type="RefSeq" id="WP_160691466.1">
    <property type="nucleotide sequence ID" value="NZ_CP047897.1"/>
</dbReference>
<evidence type="ECO:0000313" key="2">
    <source>
        <dbReference type="Proteomes" id="UP000464214"/>
    </source>
</evidence>
<reference evidence="1 2" key="1">
    <citation type="submission" date="2020-01" db="EMBL/GenBank/DDBJ databases">
        <authorList>
            <person name="Kim M."/>
        </authorList>
    </citation>
    <scope>NUCLEOTIDE SEQUENCE [LARGE SCALE GENOMIC DNA]</scope>
    <source>
        <strain evidence="1 2">BT10</strain>
    </source>
</reference>
<gene>
    <name evidence="1" type="ORF">GU926_10090</name>
</gene>
<protein>
    <submittedName>
        <fullName evidence="1">Uncharacterized protein</fullName>
    </submittedName>
</protein>
<dbReference type="EMBL" id="CP047897">
    <property type="protein sequence ID" value="QHL87759.1"/>
    <property type="molecule type" value="Genomic_DNA"/>
</dbReference>